<sequence>MPASAPPTAEQLEAEAAALRERAVLMHAIFGEKFDPTANEAPMELSAPDQPGVRMYAIEPVAHAFLPNGDAALVANALRVEAGRGDSRDPNEGGLLNIFILRKADGRWSLLKHHANVARLGGWERIGTATFMHLAAGKPGLAMLHGTAIGGYADRRLSLFDLGADPIRSLTGGGIAIATSNPSCEPEEEETCYDIVSGWRFALAAGGAAYNDLVFQFRGQDDSKKERRRKGKEGPRLVSDITRLGGAARYAYDGKTYVLVEGKNLAARH</sequence>
<dbReference type="Proteomes" id="UP000662888">
    <property type="component" value="Chromosome"/>
</dbReference>
<proteinExistence type="predicted"/>
<accession>A0AA48WGL0</accession>
<gene>
    <name evidence="1" type="ORF">IV454_06855</name>
</gene>
<name>A0AA48WGL0_9BURK</name>
<dbReference type="RefSeq" id="WP_206090857.1">
    <property type="nucleotide sequence ID" value="NZ_CP065053.1"/>
</dbReference>
<organism evidence="1 2">
    <name type="scientific">Massilia antarctica</name>
    <dbReference type="NCBI Taxonomy" id="2765360"/>
    <lineage>
        <taxon>Bacteria</taxon>
        <taxon>Pseudomonadati</taxon>
        <taxon>Pseudomonadota</taxon>
        <taxon>Betaproteobacteria</taxon>
        <taxon>Burkholderiales</taxon>
        <taxon>Oxalobacteraceae</taxon>
        <taxon>Telluria group</taxon>
        <taxon>Massilia</taxon>
    </lineage>
</organism>
<evidence type="ECO:0000313" key="1">
    <source>
        <dbReference type="EMBL" id="QPI51239.1"/>
    </source>
</evidence>
<keyword evidence="2" id="KW-1185">Reference proteome</keyword>
<dbReference type="EMBL" id="CP065053">
    <property type="protein sequence ID" value="QPI51239.1"/>
    <property type="molecule type" value="Genomic_DNA"/>
</dbReference>
<evidence type="ECO:0000313" key="2">
    <source>
        <dbReference type="Proteomes" id="UP000662888"/>
    </source>
</evidence>
<reference evidence="1 2" key="1">
    <citation type="submission" date="2020-11" db="EMBL/GenBank/DDBJ databases">
        <authorList>
            <person name="Sun Q."/>
        </authorList>
    </citation>
    <scope>NUCLEOTIDE SEQUENCE [LARGE SCALE GENOMIC DNA]</scope>
    <source>
        <strain evidence="1 2">P8398</strain>
    </source>
</reference>
<protein>
    <submittedName>
        <fullName evidence="1">Uncharacterized protein</fullName>
    </submittedName>
</protein>